<dbReference type="SUPFAM" id="SSF56112">
    <property type="entry name" value="Protein kinase-like (PK-like)"/>
    <property type="match status" value="1"/>
</dbReference>
<proteinExistence type="predicted"/>
<dbReference type="Gene3D" id="1.10.510.10">
    <property type="entry name" value="Transferase(Phosphotransferase) domain 1"/>
    <property type="match status" value="1"/>
</dbReference>
<protein>
    <submittedName>
        <fullName evidence="6">Protein kinase domain-containing protein</fullName>
    </submittedName>
</protein>
<sequence length="173" mass="20003">MSREGGIYRMRRCMKVPIKWTAPETITTFIYTLKTDVFSFSILIWEVFSNGKDPYKGMTNTAVKKIVTAGFRMEIPECPYGIANLIEHCWEQNPDTRWSMDEVCLLHYGNAVQELESLIKKEAAREKIHSMSSKRTGQSSKRTSESSEHDDKVKFYVVSMKGVLTILFRIYVL</sequence>
<organism evidence="5 6">
    <name type="scientific">Ascaris lumbricoides</name>
    <name type="common">Giant roundworm</name>
    <dbReference type="NCBI Taxonomy" id="6252"/>
    <lineage>
        <taxon>Eukaryota</taxon>
        <taxon>Metazoa</taxon>
        <taxon>Ecdysozoa</taxon>
        <taxon>Nematoda</taxon>
        <taxon>Chromadorea</taxon>
        <taxon>Rhabditida</taxon>
        <taxon>Spirurina</taxon>
        <taxon>Ascaridomorpha</taxon>
        <taxon>Ascaridoidea</taxon>
        <taxon>Ascarididae</taxon>
        <taxon>Ascaris</taxon>
    </lineage>
</organism>
<dbReference type="GO" id="GO:0005524">
    <property type="term" value="F:ATP binding"/>
    <property type="evidence" value="ECO:0007669"/>
    <property type="project" value="UniProtKB-KW"/>
</dbReference>
<dbReference type="AlphaFoldDB" id="A0A0M3IUY6"/>
<feature type="domain" description="Protein kinase" evidence="4">
    <location>
        <begin position="1"/>
        <end position="110"/>
    </location>
</feature>
<dbReference type="PRINTS" id="PR00109">
    <property type="entry name" value="TYRKINASE"/>
</dbReference>
<evidence type="ECO:0000256" key="2">
    <source>
        <dbReference type="ARBA" id="ARBA00022840"/>
    </source>
</evidence>
<dbReference type="Pfam" id="PF07714">
    <property type="entry name" value="PK_Tyr_Ser-Thr"/>
    <property type="match status" value="1"/>
</dbReference>
<dbReference type="PROSITE" id="PS50011">
    <property type="entry name" value="PROTEIN_KINASE_DOM"/>
    <property type="match status" value="1"/>
</dbReference>
<keyword evidence="1" id="KW-0547">Nucleotide-binding</keyword>
<keyword evidence="5" id="KW-1185">Reference proteome</keyword>
<dbReference type="InterPro" id="IPR011009">
    <property type="entry name" value="Kinase-like_dom_sf"/>
</dbReference>
<dbReference type="Proteomes" id="UP000036681">
    <property type="component" value="Unplaced"/>
</dbReference>
<dbReference type="PANTHER" id="PTHR24418">
    <property type="entry name" value="TYROSINE-PROTEIN KINASE"/>
    <property type="match status" value="1"/>
</dbReference>
<dbReference type="InterPro" id="IPR020635">
    <property type="entry name" value="Tyr_kinase_cat_dom"/>
</dbReference>
<dbReference type="InterPro" id="IPR001245">
    <property type="entry name" value="Ser-Thr/Tyr_kinase_cat_dom"/>
</dbReference>
<evidence type="ECO:0000259" key="4">
    <source>
        <dbReference type="PROSITE" id="PS50011"/>
    </source>
</evidence>
<feature type="compositionally biased region" description="Polar residues" evidence="3">
    <location>
        <begin position="130"/>
        <end position="141"/>
    </location>
</feature>
<evidence type="ECO:0000313" key="6">
    <source>
        <dbReference type="WBParaSite" id="ALUE_0002256401-mRNA-1"/>
    </source>
</evidence>
<accession>A0A0M3IUY6</accession>
<dbReference type="SMART" id="SM00219">
    <property type="entry name" value="TyrKc"/>
    <property type="match status" value="1"/>
</dbReference>
<dbReference type="WBParaSite" id="ALUE_0002256401-mRNA-1">
    <property type="protein sequence ID" value="ALUE_0002256401-mRNA-1"/>
    <property type="gene ID" value="ALUE_0002256401"/>
</dbReference>
<dbReference type="InterPro" id="IPR000719">
    <property type="entry name" value="Prot_kinase_dom"/>
</dbReference>
<keyword evidence="2" id="KW-0067">ATP-binding</keyword>
<name>A0A0M3IUY6_ASCLU</name>
<feature type="region of interest" description="Disordered" evidence="3">
    <location>
        <begin position="126"/>
        <end position="146"/>
    </location>
</feature>
<dbReference type="GO" id="GO:0004713">
    <property type="term" value="F:protein tyrosine kinase activity"/>
    <property type="evidence" value="ECO:0007669"/>
    <property type="project" value="InterPro"/>
</dbReference>
<evidence type="ECO:0000256" key="1">
    <source>
        <dbReference type="ARBA" id="ARBA00022741"/>
    </source>
</evidence>
<dbReference type="InterPro" id="IPR050198">
    <property type="entry name" value="Non-receptor_tyrosine_kinases"/>
</dbReference>
<evidence type="ECO:0000256" key="3">
    <source>
        <dbReference type="SAM" id="MobiDB-lite"/>
    </source>
</evidence>
<evidence type="ECO:0000313" key="5">
    <source>
        <dbReference type="Proteomes" id="UP000036681"/>
    </source>
</evidence>
<reference evidence="6" key="1">
    <citation type="submission" date="2017-02" db="UniProtKB">
        <authorList>
            <consortium name="WormBaseParasite"/>
        </authorList>
    </citation>
    <scope>IDENTIFICATION</scope>
</reference>